<comment type="caution">
    <text evidence="2">The sequence shown here is derived from an EMBL/GenBank/DDBJ whole genome shotgun (WGS) entry which is preliminary data.</text>
</comment>
<organism evidence="2 3">
    <name type="scientific">Stylosanthes scabra</name>
    <dbReference type="NCBI Taxonomy" id="79078"/>
    <lineage>
        <taxon>Eukaryota</taxon>
        <taxon>Viridiplantae</taxon>
        <taxon>Streptophyta</taxon>
        <taxon>Embryophyta</taxon>
        <taxon>Tracheophyta</taxon>
        <taxon>Spermatophyta</taxon>
        <taxon>Magnoliopsida</taxon>
        <taxon>eudicotyledons</taxon>
        <taxon>Gunneridae</taxon>
        <taxon>Pentapetalae</taxon>
        <taxon>rosids</taxon>
        <taxon>fabids</taxon>
        <taxon>Fabales</taxon>
        <taxon>Fabaceae</taxon>
        <taxon>Papilionoideae</taxon>
        <taxon>50 kb inversion clade</taxon>
        <taxon>dalbergioids sensu lato</taxon>
        <taxon>Dalbergieae</taxon>
        <taxon>Pterocarpus clade</taxon>
        <taxon>Stylosanthes</taxon>
    </lineage>
</organism>
<reference evidence="2 3" key="1">
    <citation type="journal article" date="2023" name="Plants (Basel)">
        <title>Bridging the Gap: Combining Genomics and Transcriptomics Approaches to Understand Stylosanthes scabra, an Orphan Legume from the Brazilian Caatinga.</title>
        <authorList>
            <person name="Ferreira-Neto J.R.C."/>
            <person name="da Silva M.D."/>
            <person name="Binneck E."/>
            <person name="de Melo N.F."/>
            <person name="da Silva R.H."/>
            <person name="de Melo A.L.T.M."/>
            <person name="Pandolfi V."/>
            <person name="Bustamante F.O."/>
            <person name="Brasileiro-Vidal A.C."/>
            <person name="Benko-Iseppon A.M."/>
        </authorList>
    </citation>
    <scope>NUCLEOTIDE SEQUENCE [LARGE SCALE GENOMIC DNA]</scope>
    <source>
        <tissue evidence="2">Leaves</tissue>
    </source>
</reference>
<accession>A0ABU6S0S8</accession>
<dbReference type="EMBL" id="JASCZI010035964">
    <property type="protein sequence ID" value="MED6129620.1"/>
    <property type="molecule type" value="Genomic_DNA"/>
</dbReference>
<evidence type="ECO:0000313" key="3">
    <source>
        <dbReference type="Proteomes" id="UP001341840"/>
    </source>
</evidence>
<keyword evidence="3" id="KW-1185">Reference proteome</keyword>
<feature type="region of interest" description="Disordered" evidence="1">
    <location>
        <begin position="14"/>
        <end position="78"/>
    </location>
</feature>
<protein>
    <submittedName>
        <fullName evidence="2">Uncharacterized protein</fullName>
    </submittedName>
</protein>
<proteinExistence type="predicted"/>
<name>A0ABU6S0S8_9FABA</name>
<sequence>MVDFWVTEEVVDKEPDLPPNVDDLLRDIDAGIHPTGDGGGTSFHPTSLDSSSQSQGGSGNEDDPNDANLQSVFADFDD</sequence>
<evidence type="ECO:0000313" key="2">
    <source>
        <dbReference type="EMBL" id="MED6129620.1"/>
    </source>
</evidence>
<evidence type="ECO:0000256" key="1">
    <source>
        <dbReference type="SAM" id="MobiDB-lite"/>
    </source>
</evidence>
<gene>
    <name evidence="2" type="ORF">PIB30_109679</name>
</gene>
<dbReference type="Proteomes" id="UP001341840">
    <property type="component" value="Unassembled WGS sequence"/>
</dbReference>